<sequence length="64" mass="7117">MAIEGIRAIIGNFHLIDASKERIEKTINGFLEVDVEEVYTGHCTGLKAEVAFWRSMAGTTLSEF</sequence>
<dbReference type="STRING" id="523850.TON_0667"/>
<proteinExistence type="predicted"/>
<dbReference type="AlphaFoldDB" id="B6YV76"/>
<name>B6YV76_THEON</name>
<dbReference type="GeneID" id="7016966"/>
<dbReference type="EMBL" id="CP000855">
    <property type="protein sequence ID" value="ACJ16154.1"/>
    <property type="molecule type" value="Genomic_DNA"/>
</dbReference>
<evidence type="ECO:0000313" key="1">
    <source>
        <dbReference type="EMBL" id="ACJ16154.1"/>
    </source>
</evidence>
<dbReference type="InterPro" id="IPR036866">
    <property type="entry name" value="RibonucZ/Hydroxyglut_hydro"/>
</dbReference>
<dbReference type="GO" id="GO:0016740">
    <property type="term" value="F:transferase activity"/>
    <property type="evidence" value="ECO:0007669"/>
    <property type="project" value="TreeGrafter"/>
</dbReference>
<dbReference type="PANTHER" id="PTHR13754">
    <property type="entry name" value="METALLO-BETA-LACTAMASE SUPERFAMILY PROTEIN"/>
    <property type="match status" value="1"/>
</dbReference>
<reference evidence="1 2" key="1">
    <citation type="journal article" date="2008" name="J. Bacteriol.">
        <title>The complete genome sequence of Thermococcus onnurineus NA1 reveals a mixed heterotrophic and carboxydotrophic metabolism.</title>
        <authorList>
            <person name="Lee H.S."/>
            <person name="Kang S.G."/>
            <person name="Bae S.S."/>
            <person name="Lim J.K."/>
            <person name="Cho Y."/>
            <person name="Kim Y.J."/>
            <person name="Jeon J.H."/>
            <person name="Cha S.S."/>
            <person name="Kwon K.K."/>
            <person name="Kim H.T."/>
            <person name="Park C.J."/>
            <person name="Lee H.W."/>
            <person name="Kim S.I."/>
            <person name="Chun J."/>
            <person name="Colwell R.R."/>
            <person name="Kim S.J."/>
            <person name="Lee J.H."/>
        </authorList>
    </citation>
    <scope>NUCLEOTIDE SEQUENCE [LARGE SCALE GENOMIC DNA]</scope>
    <source>
        <strain evidence="1 2">NA1</strain>
    </source>
</reference>
<dbReference type="RefSeq" id="WP_012571626.1">
    <property type="nucleotide sequence ID" value="NC_011529.1"/>
</dbReference>
<dbReference type="OrthoDB" id="7773at2157"/>
<dbReference type="eggNOG" id="arCOG00503">
    <property type="taxonomic scope" value="Archaea"/>
</dbReference>
<dbReference type="HOGENOM" id="CLU_2857296_0_0_2"/>
<gene>
    <name evidence="1" type="ordered locus">TON_0667</name>
</gene>
<keyword evidence="2" id="KW-1185">Reference proteome</keyword>
<dbReference type="PATRIC" id="fig|523850.10.peg.670"/>
<dbReference type="InterPro" id="IPR052926">
    <property type="entry name" value="Metallo-beta-lactamase_dom"/>
</dbReference>
<evidence type="ECO:0000313" key="2">
    <source>
        <dbReference type="Proteomes" id="UP000002727"/>
    </source>
</evidence>
<dbReference type="PANTHER" id="PTHR13754:SF18">
    <property type="entry name" value="7,8-DIHYDROPTERIN-6-METHYL-4-(BETA-D-RIBOFURANOSYL)-AMINOBENZENE-5'-PHOSPHATE SYNTHASE"/>
    <property type="match status" value="1"/>
</dbReference>
<keyword evidence="1" id="KW-0378">Hydrolase</keyword>
<dbReference type="KEGG" id="ton:TON_0667"/>
<accession>B6YV76</accession>
<dbReference type="Gene3D" id="3.60.15.10">
    <property type="entry name" value="Ribonuclease Z/Hydroxyacylglutathione hydrolase-like"/>
    <property type="match status" value="1"/>
</dbReference>
<dbReference type="GO" id="GO:0016787">
    <property type="term" value="F:hydrolase activity"/>
    <property type="evidence" value="ECO:0007669"/>
    <property type="project" value="UniProtKB-KW"/>
</dbReference>
<dbReference type="Proteomes" id="UP000002727">
    <property type="component" value="Chromosome"/>
</dbReference>
<organism evidence="1 2">
    <name type="scientific">Thermococcus onnurineus (strain NA1)</name>
    <dbReference type="NCBI Taxonomy" id="523850"/>
    <lineage>
        <taxon>Archaea</taxon>
        <taxon>Methanobacteriati</taxon>
        <taxon>Methanobacteriota</taxon>
        <taxon>Thermococci</taxon>
        <taxon>Thermococcales</taxon>
        <taxon>Thermococcaceae</taxon>
        <taxon>Thermococcus</taxon>
    </lineage>
</organism>
<protein>
    <submittedName>
        <fullName evidence="1">Hypothetical Metal-dependent hydrolase</fullName>
    </submittedName>
</protein>